<dbReference type="InterPro" id="IPR029044">
    <property type="entry name" value="Nucleotide-diphossugar_trans"/>
</dbReference>
<gene>
    <name evidence="5" type="ORF">NLF92_06015</name>
</gene>
<dbReference type="EMBL" id="JANATA010000008">
    <property type="protein sequence ID" value="MCP3428498.1"/>
    <property type="molecule type" value="Genomic_DNA"/>
</dbReference>
<accession>A0AA42BL60</accession>
<evidence type="ECO:0000259" key="4">
    <source>
        <dbReference type="Pfam" id="PF00535"/>
    </source>
</evidence>
<evidence type="ECO:0000256" key="1">
    <source>
        <dbReference type="ARBA" id="ARBA00006739"/>
    </source>
</evidence>
<keyword evidence="2 5" id="KW-0328">Glycosyltransferase</keyword>
<name>A0AA42BL60_9ALTE</name>
<sequence>MKKPMISVIMGVYNGSKHIQNAIFSILAQSFKDFELIIINDGSTDDTLSKISAISDPRLIVIDQNNQGLTRSLNNALKIAKGDYIARQDADDISIYNRFEKQLAAFEEDKELSLVGSSMFISNPNGIFNEIFHYPKTDAECKSALIDYNPFIHGAIMMKRSELIDEGGYNENFRYVQDYELWSRLVPKIKCENLAEPLYARLRESDCSESTIDKTEYVNKIQNQLKNHENIRLQRESFTSKEITTQGIYPLLSYPHKYTSQLALTFSKMAKIARDNDLQSTVLKRNALFYCPWFGVFKEAV</sequence>
<dbReference type="AlphaFoldDB" id="A0AA42BL60"/>
<dbReference type="EC" id="2.4.-.-" evidence="5"/>
<dbReference type="PANTHER" id="PTHR43685:SF5">
    <property type="entry name" value="GLYCOSYLTRANSFERASE EPSE-RELATED"/>
    <property type="match status" value="1"/>
</dbReference>
<organism evidence="5 6">
    <name type="scientific">Opacimonas viscosa</name>
    <dbReference type="NCBI Taxonomy" id="2961944"/>
    <lineage>
        <taxon>Bacteria</taxon>
        <taxon>Pseudomonadati</taxon>
        <taxon>Pseudomonadota</taxon>
        <taxon>Gammaproteobacteria</taxon>
        <taxon>Alteromonadales</taxon>
        <taxon>Alteromonadaceae</taxon>
        <taxon>Opacimonas</taxon>
    </lineage>
</organism>
<dbReference type="GO" id="GO:0016757">
    <property type="term" value="F:glycosyltransferase activity"/>
    <property type="evidence" value="ECO:0007669"/>
    <property type="project" value="UniProtKB-KW"/>
</dbReference>
<dbReference type="InterPro" id="IPR001173">
    <property type="entry name" value="Glyco_trans_2-like"/>
</dbReference>
<feature type="domain" description="Glycosyltransferase 2-like" evidence="4">
    <location>
        <begin position="7"/>
        <end position="158"/>
    </location>
</feature>
<dbReference type="InterPro" id="IPR050834">
    <property type="entry name" value="Glycosyltransf_2"/>
</dbReference>
<reference evidence="5" key="1">
    <citation type="submission" date="2022-07" db="EMBL/GenBank/DDBJ databases">
        <title>Characterization of the Novel Bacterium Alteromonas immobilis LMIT006 and Alteromonas gregis LMIT007.</title>
        <authorList>
            <person name="Lin X."/>
        </authorList>
    </citation>
    <scope>NUCLEOTIDE SEQUENCE</scope>
    <source>
        <strain evidence="5">LMIT007</strain>
    </source>
</reference>
<dbReference type="RefSeq" id="WP_254099827.1">
    <property type="nucleotide sequence ID" value="NZ_JANATA010000008.1"/>
</dbReference>
<comment type="similarity">
    <text evidence="1">Belongs to the glycosyltransferase 2 family.</text>
</comment>
<comment type="caution">
    <text evidence="5">The sequence shown here is derived from an EMBL/GenBank/DDBJ whole genome shotgun (WGS) entry which is preliminary data.</text>
</comment>
<dbReference type="Pfam" id="PF00535">
    <property type="entry name" value="Glycos_transf_2"/>
    <property type="match status" value="1"/>
</dbReference>
<evidence type="ECO:0000313" key="5">
    <source>
        <dbReference type="EMBL" id="MCP3428498.1"/>
    </source>
</evidence>
<dbReference type="Gene3D" id="3.90.550.10">
    <property type="entry name" value="Spore Coat Polysaccharide Biosynthesis Protein SpsA, Chain A"/>
    <property type="match status" value="1"/>
</dbReference>
<evidence type="ECO:0000313" key="6">
    <source>
        <dbReference type="Proteomes" id="UP001165413"/>
    </source>
</evidence>
<dbReference type="SUPFAM" id="SSF53448">
    <property type="entry name" value="Nucleotide-diphospho-sugar transferases"/>
    <property type="match status" value="1"/>
</dbReference>
<proteinExistence type="inferred from homology"/>
<evidence type="ECO:0000256" key="2">
    <source>
        <dbReference type="ARBA" id="ARBA00022676"/>
    </source>
</evidence>
<dbReference type="PANTHER" id="PTHR43685">
    <property type="entry name" value="GLYCOSYLTRANSFERASE"/>
    <property type="match status" value="1"/>
</dbReference>
<keyword evidence="6" id="KW-1185">Reference proteome</keyword>
<keyword evidence="3 5" id="KW-0808">Transferase</keyword>
<protein>
    <submittedName>
        <fullName evidence="5">Glycosyltransferase</fullName>
        <ecNumber evidence="5">2.4.-.-</ecNumber>
    </submittedName>
</protein>
<evidence type="ECO:0000256" key="3">
    <source>
        <dbReference type="ARBA" id="ARBA00022679"/>
    </source>
</evidence>
<dbReference type="Proteomes" id="UP001165413">
    <property type="component" value="Unassembled WGS sequence"/>
</dbReference>